<gene>
    <name evidence="7" type="ORF">GGD89_000938</name>
</gene>
<dbReference type="SUPFAM" id="SSF46626">
    <property type="entry name" value="Cytochrome c"/>
    <property type="match status" value="1"/>
</dbReference>
<dbReference type="Proteomes" id="UP000554286">
    <property type="component" value="Unassembled WGS sequence"/>
</dbReference>
<dbReference type="PANTHER" id="PTHR35008:SF8">
    <property type="entry name" value="ALCOHOL DEHYDROGENASE CYTOCHROME C SUBUNIT"/>
    <property type="match status" value="1"/>
</dbReference>
<dbReference type="GO" id="GO:0009055">
    <property type="term" value="F:electron transfer activity"/>
    <property type="evidence" value="ECO:0007669"/>
    <property type="project" value="InterPro"/>
</dbReference>
<comment type="caution">
    <text evidence="7">The sequence shown here is derived from an EMBL/GenBank/DDBJ whole genome shotgun (WGS) entry which is preliminary data.</text>
</comment>
<dbReference type="AlphaFoldDB" id="A0A7W6RBE3"/>
<proteinExistence type="predicted"/>
<evidence type="ECO:0000256" key="1">
    <source>
        <dbReference type="ARBA" id="ARBA00022617"/>
    </source>
</evidence>
<organism evidence="7 8">
    <name type="scientific">Roseospira visakhapatnamensis</name>
    <dbReference type="NCBI Taxonomy" id="390880"/>
    <lineage>
        <taxon>Bacteria</taxon>
        <taxon>Pseudomonadati</taxon>
        <taxon>Pseudomonadota</taxon>
        <taxon>Alphaproteobacteria</taxon>
        <taxon>Rhodospirillales</taxon>
        <taxon>Rhodospirillaceae</taxon>
        <taxon>Roseospira</taxon>
    </lineage>
</organism>
<keyword evidence="3 4" id="KW-0408">Iron</keyword>
<feature type="domain" description="Cytochrome c" evidence="6">
    <location>
        <begin position="64"/>
        <end position="152"/>
    </location>
</feature>
<evidence type="ECO:0000259" key="6">
    <source>
        <dbReference type="PROSITE" id="PS51007"/>
    </source>
</evidence>
<protein>
    <submittedName>
        <fullName evidence="7">Cytochrome c</fullName>
    </submittedName>
</protein>
<dbReference type="PANTHER" id="PTHR35008">
    <property type="entry name" value="BLL4482 PROTEIN-RELATED"/>
    <property type="match status" value="1"/>
</dbReference>
<evidence type="ECO:0000313" key="7">
    <source>
        <dbReference type="EMBL" id="MBB4265320.1"/>
    </source>
</evidence>
<dbReference type="GO" id="GO:0020037">
    <property type="term" value="F:heme binding"/>
    <property type="evidence" value="ECO:0007669"/>
    <property type="project" value="InterPro"/>
</dbReference>
<keyword evidence="8" id="KW-1185">Reference proteome</keyword>
<keyword evidence="2 4" id="KW-0479">Metal-binding</keyword>
<dbReference type="PROSITE" id="PS51007">
    <property type="entry name" value="CYTC"/>
    <property type="match status" value="1"/>
</dbReference>
<dbReference type="InterPro" id="IPR009056">
    <property type="entry name" value="Cyt_c-like_dom"/>
</dbReference>
<keyword evidence="1 4" id="KW-0349">Heme</keyword>
<evidence type="ECO:0000256" key="4">
    <source>
        <dbReference type="PROSITE-ProRule" id="PRU00433"/>
    </source>
</evidence>
<accession>A0A7W6RBE3</accession>
<sequence>MSVLVKSLLGGAVAGSLLMGATAVADEIAAGHVYDLGRPATPEEIAGWDVDVMPDGTGAAMGQGTAAEGEEIYMVQCAYCHGEFGEGLERYPVLFGGEDTLASGNPVKTPGSYWPYASTLYDYIYRAMPFGQAQLMTPDQVYALTAYLLYINFVIDDEDFVLSNENIGDIEMPNREGFIADSRPDAQPAEVCMSACDVPTTVVGRAAIIDVTPDNADDAPAIVLE</sequence>
<dbReference type="GO" id="GO:0046872">
    <property type="term" value="F:metal ion binding"/>
    <property type="evidence" value="ECO:0007669"/>
    <property type="project" value="UniProtKB-KW"/>
</dbReference>
<reference evidence="7 8" key="1">
    <citation type="submission" date="2020-08" db="EMBL/GenBank/DDBJ databases">
        <title>Genome sequencing of Purple Non-Sulfur Bacteria from various extreme environments.</title>
        <authorList>
            <person name="Mayer M."/>
        </authorList>
    </citation>
    <scope>NUCLEOTIDE SEQUENCE [LARGE SCALE GENOMIC DNA]</scope>
    <source>
        <strain evidence="7 8">JA131</strain>
    </source>
</reference>
<feature type="signal peptide" evidence="5">
    <location>
        <begin position="1"/>
        <end position="25"/>
    </location>
</feature>
<feature type="chain" id="PRO_5030641770" evidence="5">
    <location>
        <begin position="26"/>
        <end position="225"/>
    </location>
</feature>
<evidence type="ECO:0000313" key="8">
    <source>
        <dbReference type="Proteomes" id="UP000554286"/>
    </source>
</evidence>
<evidence type="ECO:0000256" key="2">
    <source>
        <dbReference type="ARBA" id="ARBA00022723"/>
    </source>
</evidence>
<name>A0A7W6RBE3_9PROT</name>
<evidence type="ECO:0000256" key="5">
    <source>
        <dbReference type="SAM" id="SignalP"/>
    </source>
</evidence>
<dbReference type="RefSeq" id="WP_184042945.1">
    <property type="nucleotide sequence ID" value="NZ_JACIGK010000005.1"/>
</dbReference>
<dbReference type="InterPro" id="IPR051459">
    <property type="entry name" value="Cytochrome_c-type_DH"/>
</dbReference>
<dbReference type="Gene3D" id="1.10.760.10">
    <property type="entry name" value="Cytochrome c-like domain"/>
    <property type="match status" value="1"/>
</dbReference>
<dbReference type="InterPro" id="IPR036909">
    <property type="entry name" value="Cyt_c-like_dom_sf"/>
</dbReference>
<keyword evidence="5" id="KW-0732">Signal</keyword>
<dbReference type="EMBL" id="JACIGK010000005">
    <property type="protein sequence ID" value="MBB4265320.1"/>
    <property type="molecule type" value="Genomic_DNA"/>
</dbReference>
<dbReference type="Pfam" id="PF13442">
    <property type="entry name" value="Cytochrome_CBB3"/>
    <property type="match status" value="1"/>
</dbReference>
<evidence type="ECO:0000256" key="3">
    <source>
        <dbReference type="ARBA" id="ARBA00023004"/>
    </source>
</evidence>